<protein>
    <submittedName>
        <fullName evidence="1">Thiol-disulfide isomerase</fullName>
    </submittedName>
</protein>
<dbReference type="AlphaFoldDB" id="A0A0B1ZZK4"/>
<dbReference type="STRING" id="1348253.LK09_16185"/>
<reference evidence="1 2" key="1">
    <citation type="submission" date="2014-11" db="EMBL/GenBank/DDBJ databases">
        <title>Genome sequence of Microbacterium mangrovi MUSC 115(T).</title>
        <authorList>
            <person name="Lee L.-H."/>
        </authorList>
    </citation>
    <scope>NUCLEOTIDE SEQUENCE [LARGE SCALE GENOMIC DNA]</scope>
    <source>
        <strain evidence="1 2">MUSC 115</strain>
    </source>
</reference>
<gene>
    <name evidence="1" type="ORF">LK09_16185</name>
</gene>
<proteinExistence type="predicted"/>
<keyword evidence="2" id="KW-1185">Reference proteome</keyword>
<name>A0A0B1ZZK4_9MICO</name>
<evidence type="ECO:0000313" key="2">
    <source>
        <dbReference type="Proteomes" id="UP000031030"/>
    </source>
</evidence>
<keyword evidence="1" id="KW-0413">Isomerase</keyword>
<dbReference type="CDD" id="cd02947">
    <property type="entry name" value="TRX_family"/>
    <property type="match status" value="1"/>
</dbReference>
<dbReference type="GO" id="GO:0016853">
    <property type="term" value="F:isomerase activity"/>
    <property type="evidence" value="ECO:0007669"/>
    <property type="project" value="UniProtKB-KW"/>
</dbReference>
<comment type="caution">
    <text evidence="1">The sequence shown here is derived from an EMBL/GenBank/DDBJ whole genome shotgun (WGS) entry which is preliminary data.</text>
</comment>
<dbReference type="Gene3D" id="3.40.30.10">
    <property type="entry name" value="Glutaredoxin"/>
    <property type="match status" value="1"/>
</dbReference>
<dbReference type="RefSeq" id="WP_039401830.1">
    <property type="nucleotide sequence ID" value="NZ_JTDK01000016.1"/>
</dbReference>
<dbReference type="Proteomes" id="UP000031030">
    <property type="component" value="Unassembled WGS sequence"/>
</dbReference>
<dbReference type="SUPFAM" id="SSF52833">
    <property type="entry name" value="Thioredoxin-like"/>
    <property type="match status" value="1"/>
</dbReference>
<dbReference type="EMBL" id="JTDK01000016">
    <property type="protein sequence ID" value="KHK96176.1"/>
    <property type="molecule type" value="Genomic_DNA"/>
</dbReference>
<dbReference type="InterPro" id="IPR036249">
    <property type="entry name" value="Thioredoxin-like_sf"/>
</dbReference>
<accession>A0A0B1ZZK4</accession>
<organism evidence="1 2">
    <name type="scientific">Microbacterium mangrovi</name>
    <dbReference type="NCBI Taxonomy" id="1348253"/>
    <lineage>
        <taxon>Bacteria</taxon>
        <taxon>Bacillati</taxon>
        <taxon>Actinomycetota</taxon>
        <taxon>Actinomycetes</taxon>
        <taxon>Micrococcales</taxon>
        <taxon>Microbacteriaceae</taxon>
        <taxon>Microbacterium</taxon>
    </lineage>
</organism>
<sequence length="146" mass="15795">MGLFVACMVLAALVLGAVIGGIVLAWRRGRVLTSPAMDEVVEPHRLGAEALGESATLLQFSTRSCTRCPGVHRVLADVARDRSGVLHLDVDVTHRPDIARHFRVMQTPTTLVLDRHGMVQTRFGGTPGRSVVELELARLTAQAHAE</sequence>
<evidence type="ECO:0000313" key="1">
    <source>
        <dbReference type="EMBL" id="KHK96176.1"/>
    </source>
</evidence>
<dbReference type="OrthoDB" id="1495530at2"/>